<dbReference type="RefSeq" id="WP_073313746.1">
    <property type="nucleotide sequence ID" value="NZ_FQYP01000001.1"/>
</dbReference>
<dbReference type="Pfam" id="PF12833">
    <property type="entry name" value="HTH_18"/>
    <property type="match status" value="1"/>
</dbReference>
<keyword evidence="3" id="KW-0804">Transcription</keyword>
<dbReference type="OrthoDB" id="2600165at2"/>
<protein>
    <submittedName>
        <fullName evidence="5">Transcriptional regulator, AraC family</fullName>
    </submittedName>
</protein>
<dbReference type="GO" id="GO:0043565">
    <property type="term" value="F:sequence-specific DNA binding"/>
    <property type="evidence" value="ECO:0007669"/>
    <property type="project" value="InterPro"/>
</dbReference>
<organism evidence="5 6">
    <name type="scientific">Aquimarina spongiae</name>
    <dbReference type="NCBI Taxonomy" id="570521"/>
    <lineage>
        <taxon>Bacteria</taxon>
        <taxon>Pseudomonadati</taxon>
        <taxon>Bacteroidota</taxon>
        <taxon>Flavobacteriia</taxon>
        <taxon>Flavobacteriales</taxon>
        <taxon>Flavobacteriaceae</taxon>
        <taxon>Aquimarina</taxon>
    </lineage>
</organism>
<dbReference type="SUPFAM" id="SSF46689">
    <property type="entry name" value="Homeodomain-like"/>
    <property type="match status" value="1"/>
</dbReference>
<dbReference type="GO" id="GO:0003700">
    <property type="term" value="F:DNA-binding transcription factor activity"/>
    <property type="evidence" value="ECO:0007669"/>
    <property type="project" value="InterPro"/>
</dbReference>
<evidence type="ECO:0000256" key="3">
    <source>
        <dbReference type="ARBA" id="ARBA00023163"/>
    </source>
</evidence>
<keyword evidence="2" id="KW-0238">DNA-binding</keyword>
<dbReference type="Gene3D" id="1.10.10.60">
    <property type="entry name" value="Homeodomain-like"/>
    <property type="match status" value="1"/>
</dbReference>
<keyword evidence="6" id="KW-1185">Reference proteome</keyword>
<sequence length="304" mass="35090">MQHFKTISSYCKAIQISPPKQSYFDIRSFEENMPTVIAKIEPFKHEFYAIAIKVEGSGKAISGHHINFPEGATVFFNSPFQIISWDIVPDWKGYYLMFSKEFITKSKHLQELLADFPFLKIDKSIPFEVQPDEVSKLLAIYEAIYEEQQHLQQDSSQIIETQVLVLLSFVKRFFTQQVTKEDAARAFRKADVHLLSRFQTLIETSFYETSLGTKKTHSTSFYADLLAIHPNHLNATVKSITGHTAKQHINQHILQLAKSRLLQTQMSVKEIAYSLYFDSPNNFSSFFKKLTDQTPNTFRKSQAL</sequence>
<name>A0A1M6B3C1_9FLAO</name>
<dbReference type="PROSITE" id="PS01124">
    <property type="entry name" value="HTH_ARAC_FAMILY_2"/>
    <property type="match status" value="1"/>
</dbReference>
<evidence type="ECO:0000256" key="2">
    <source>
        <dbReference type="ARBA" id="ARBA00023125"/>
    </source>
</evidence>
<evidence type="ECO:0000259" key="4">
    <source>
        <dbReference type="PROSITE" id="PS01124"/>
    </source>
</evidence>
<dbReference type="AlphaFoldDB" id="A0A1M6B3C1"/>
<dbReference type="Proteomes" id="UP000184432">
    <property type="component" value="Unassembled WGS sequence"/>
</dbReference>
<keyword evidence="1" id="KW-0805">Transcription regulation</keyword>
<evidence type="ECO:0000313" key="6">
    <source>
        <dbReference type="Proteomes" id="UP000184432"/>
    </source>
</evidence>
<dbReference type="PANTHER" id="PTHR43280:SF32">
    <property type="entry name" value="TRANSCRIPTIONAL REGULATORY PROTEIN"/>
    <property type="match status" value="1"/>
</dbReference>
<gene>
    <name evidence="5" type="ORF">SAMN04488508_101606</name>
</gene>
<feature type="domain" description="HTH araC/xylS-type" evidence="4">
    <location>
        <begin position="196"/>
        <end position="301"/>
    </location>
</feature>
<dbReference type="PANTHER" id="PTHR43280">
    <property type="entry name" value="ARAC-FAMILY TRANSCRIPTIONAL REGULATOR"/>
    <property type="match status" value="1"/>
</dbReference>
<dbReference type="STRING" id="570521.SAMN04488508_101606"/>
<dbReference type="InterPro" id="IPR018060">
    <property type="entry name" value="HTH_AraC"/>
</dbReference>
<dbReference type="SMART" id="SM00342">
    <property type="entry name" value="HTH_ARAC"/>
    <property type="match status" value="1"/>
</dbReference>
<evidence type="ECO:0000313" key="5">
    <source>
        <dbReference type="EMBL" id="SHI43196.1"/>
    </source>
</evidence>
<dbReference type="InterPro" id="IPR009057">
    <property type="entry name" value="Homeodomain-like_sf"/>
</dbReference>
<proteinExistence type="predicted"/>
<accession>A0A1M6B3C1</accession>
<dbReference type="EMBL" id="FQYP01000001">
    <property type="protein sequence ID" value="SHI43196.1"/>
    <property type="molecule type" value="Genomic_DNA"/>
</dbReference>
<evidence type="ECO:0000256" key="1">
    <source>
        <dbReference type="ARBA" id="ARBA00023015"/>
    </source>
</evidence>
<reference evidence="6" key="1">
    <citation type="submission" date="2016-11" db="EMBL/GenBank/DDBJ databases">
        <authorList>
            <person name="Varghese N."/>
            <person name="Submissions S."/>
        </authorList>
    </citation>
    <scope>NUCLEOTIDE SEQUENCE [LARGE SCALE GENOMIC DNA]</scope>
    <source>
        <strain evidence="6">DSM 22623</strain>
    </source>
</reference>